<sequence>MSTHNHEYDIIFAGGGTTACVVAGRLAAADPLLKILVVEAGPHTQDDLAHIQPARYISHLQPDSKTVKFMVAQKSDALGGRAIVVPTGQCIGGGSSVNFAMYTRASASDYDDWATKYGNPGWSTQDLLPLLQKSEAYQAQPGLPTHGYSGPIKVSYGGKLTNVGNNFLEVALVYDKSRSFIDDPSGLYSCNAYARWPKWINGQSGKRSDTAHHYLYTQSGNPNVEIVVGCLVKRVLFQGTRAVGIEYVRDPQYHPDSPNEVITANAKRLVVLSAGTFGSPAILERSGIGSSSMLERCGVKPIVDLPGVGENYQDHCAIFPDYFASDKSDTLDGIVRGDSDEVNKWTSQWLETGTGLMAHNGIDAGIKIRPTEEEVLTIGPAFARKWKEFFVDAPDKPILWLGPMAMLVGDYATAPHRKFFNILSYLQHPSARGHVHITSAHDIFAPLDFQPDYLAKREDVEVFRWGYKKTRELARRMKCFRGEYAPYHPSFPEGSAAACKADIMPVAIDAPDIAYTEEDDRAIERYLQQQLSTTWHSLGTCAMKPRVQGGVVDSRLNVYGVTNLKVADVSIAPGNVAANTYSTALVIGEKAAVMIAEELGIQGV</sequence>
<accession>A0ABP1CTZ7</accession>
<dbReference type="PANTHER" id="PTHR11552">
    <property type="entry name" value="GLUCOSE-METHANOL-CHOLINE GMC OXIDOREDUCTASE"/>
    <property type="match status" value="1"/>
</dbReference>
<name>A0ABP1CTZ7_9APHY</name>
<reference evidence="5" key="1">
    <citation type="submission" date="2024-04" db="EMBL/GenBank/DDBJ databases">
        <authorList>
            <person name="Shaw F."/>
            <person name="Minotto A."/>
        </authorList>
    </citation>
    <scope>NUCLEOTIDE SEQUENCE [LARGE SCALE GENOMIC DNA]</scope>
</reference>
<dbReference type="InterPro" id="IPR036188">
    <property type="entry name" value="FAD/NAD-bd_sf"/>
</dbReference>
<comment type="similarity">
    <text evidence="2">Belongs to the GMC oxidoreductase family.</text>
</comment>
<dbReference type="Proteomes" id="UP001497453">
    <property type="component" value="Chromosome 10"/>
</dbReference>
<evidence type="ECO:0000313" key="5">
    <source>
        <dbReference type="Proteomes" id="UP001497453"/>
    </source>
</evidence>
<dbReference type="SUPFAM" id="SSF51905">
    <property type="entry name" value="FAD/NAD(P)-binding domain"/>
    <property type="match status" value="1"/>
</dbReference>
<dbReference type="Gene3D" id="3.30.560.10">
    <property type="entry name" value="Glucose Oxidase, domain 3"/>
    <property type="match status" value="1"/>
</dbReference>
<dbReference type="SUPFAM" id="SSF54373">
    <property type="entry name" value="FAD-linked reductases, C-terminal domain"/>
    <property type="match status" value="1"/>
</dbReference>
<dbReference type="PANTHER" id="PTHR11552:SF78">
    <property type="entry name" value="GLUCOSE-METHANOL-CHOLINE OXIDOREDUCTASE N-TERMINAL DOMAIN-CONTAINING PROTEIN"/>
    <property type="match status" value="1"/>
</dbReference>
<dbReference type="EMBL" id="OZ037953">
    <property type="protein sequence ID" value="CAL1698168.1"/>
    <property type="molecule type" value="Genomic_DNA"/>
</dbReference>
<dbReference type="Pfam" id="PF00732">
    <property type="entry name" value="GMC_oxred_N"/>
    <property type="match status" value="1"/>
</dbReference>
<evidence type="ECO:0000313" key="4">
    <source>
        <dbReference type="EMBL" id="CAL1698168.1"/>
    </source>
</evidence>
<dbReference type="PROSITE" id="PS00624">
    <property type="entry name" value="GMC_OXRED_2"/>
    <property type="match status" value="1"/>
</dbReference>
<keyword evidence="5" id="KW-1185">Reference proteome</keyword>
<evidence type="ECO:0000256" key="1">
    <source>
        <dbReference type="ARBA" id="ARBA00001974"/>
    </source>
</evidence>
<proteinExistence type="inferred from homology"/>
<evidence type="ECO:0000256" key="2">
    <source>
        <dbReference type="ARBA" id="ARBA00010790"/>
    </source>
</evidence>
<gene>
    <name evidence="4" type="ORF">GFSPODELE1_LOCUS2028</name>
</gene>
<protein>
    <recommendedName>
        <fullName evidence="3">Glucose-methanol-choline oxidoreductase N-terminal domain-containing protein</fullName>
    </recommendedName>
</protein>
<dbReference type="Pfam" id="PF05199">
    <property type="entry name" value="GMC_oxred_C"/>
    <property type="match status" value="1"/>
</dbReference>
<dbReference type="InterPro" id="IPR007867">
    <property type="entry name" value="GMC_OxRtase_C"/>
</dbReference>
<comment type="cofactor">
    <cofactor evidence="1">
        <name>FAD</name>
        <dbReference type="ChEBI" id="CHEBI:57692"/>
    </cofactor>
</comment>
<dbReference type="Gene3D" id="3.50.50.60">
    <property type="entry name" value="FAD/NAD(P)-binding domain"/>
    <property type="match status" value="1"/>
</dbReference>
<organism evidence="4 5">
    <name type="scientific">Somion occarium</name>
    <dbReference type="NCBI Taxonomy" id="3059160"/>
    <lineage>
        <taxon>Eukaryota</taxon>
        <taxon>Fungi</taxon>
        <taxon>Dikarya</taxon>
        <taxon>Basidiomycota</taxon>
        <taxon>Agaricomycotina</taxon>
        <taxon>Agaricomycetes</taxon>
        <taxon>Polyporales</taxon>
        <taxon>Cerrenaceae</taxon>
        <taxon>Somion</taxon>
    </lineage>
</organism>
<dbReference type="PIRSF" id="PIRSF000137">
    <property type="entry name" value="Alcohol_oxidase"/>
    <property type="match status" value="1"/>
</dbReference>
<feature type="domain" description="Glucose-methanol-choline oxidoreductase N-terminal" evidence="3">
    <location>
        <begin position="275"/>
        <end position="289"/>
    </location>
</feature>
<evidence type="ECO:0000259" key="3">
    <source>
        <dbReference type="PROSITE" id="PS00624"/>
    </source>
</evidence>
<dbReference type="InterPro" id="IPR000172">
    <property type="entry name" value="GMC_OxRdtase_N"/>
</dbReference>
<dbReference type="InterPro" id="IPR012132">
    <property type="entry name" value="GMC_OxRdtase"/>
</dbReference>